<protein>
    <submittedName>
        <fullName evidence="1">Uncharacterized protein</fullName>
    </submittedName>
</protein>
<evidence type="ECO:0000313" key="2">
    <source>
        <dbReference type="Proteomes" id="UP001479290"/>
    </source>
</evidence>
<dbReference type="EMBL" id="JAWDJR010000023">
    <property type="protein sequence ID" value="KAK9953694.1"/>
    <property type="molecule type" value="Genomic_DNA"/>
</dbReference>
<dbReference type="AlphaFoldDB" id="A0AAW1YWZ9"/>
<organism evidence="1 2">
    <name type="scientific">Culter alburnus</name>
    <name type="common">Topmouth culter</name>
    <dbReference type="NCBI Taxonomy" id="194366"/>
    <lineage>
        <taxon>Eukaryota</taxon>
        <taxon>Metazoa</taxon>
        <taxon>Chordata</taxon>
        <taxon>Craniata</taxon>
        <taxon>Vertebrata</taxon>
        <taxon>Euteleostomi</taxon>
        <taxon>Actinopterygii</taxon>
        <taxon>Neopterygii</taxon>
        <taxon>Teleostei</taxon>
        <taxon>Ostariophysi</taxon>
        <taxon>Cypriniformes</taxon>
        <taxon>Xenocyprididae</taxon>
        <taxon>Xenocypridinae</taxon>
        <taxon>Culter</taxon>
    </lineage>
</organism>
<keyword evidence="2" id="KW-1185">Reference proteome</keyword>
<name>A0AAW1YWZ9_CULAL</name>
<evidence type="ECO:0000313" key="1">
    <source>
        <dbReference type="EMBL" id="KAK9953694.1"/>
    </source>
</evidence>
<dbReference type="Proteomes" id="UP001479290">
    <property type="component" value="Unassembled WGS sequence"/>
</dbReference>
<reference evidence="1 2" key="1">
    <citation type="submission" date="2024-05" db="EMBL/GenBank/DDBJ databases">
        <title>A high-quality chromosomal-level genome assembly of Topmouth culter (Culter alburnus).</title>
        <authorList>
            <person name="Zhao H."/>
        </authorList>
    </citation>
    <scope>NUCLEOTIDE SEQUENCE [LARGE SCALE GENOMIC DNA]</scope>
    <source>
        <strain evidence="1">CATC2023</strain>
        <tissue evidence="1">Muscle</tissue>
    </source>
</reference>
<proteinExistence type="predicted"/>
<gene>
    <name evidence="1" type="ORF">ABG768_017671</name>
</gene>
<comment type="caution">
    <text evidence="1">The sequence shown here is derived from an EMBL/GenBank/DDBJ whole genome shotgun (WGS) entry which is preliminary data.</text>
</comment>
<accession>A0AAW1YWZ9</accession>
<sequence length="108" mass="11800">MPSSVRPSALITVCSTLSPPWRRTLPVLLGDPAGKNLPVDHWGNMQLYLVYTTTAKAAEGRQRKSEEKDVNSCKAHYFSVNCPSLGIMTGRPLPPIHQGALCLINNIT</sequence>